<dbReference type="InParanoid" id="D8TZ15"/>
<feature type="region of interest" description="Disordered" evidence="6">
    <location>
        <begin position="941"/>
        <end position="999"/>
    </location>
</feature>
<evidence type="ECO:0000256" key="3">
    <source>
        <dbReference type="ARBA" id="ARBA00022741"/>
    </source>
</evidence>
<dbReference type="InterPro" id="IPR050117">
    <property type="entry name" value="MAPK"/>
</dbReference>
<proteinExistence type="predicted"/>
<dbReference type="PROSITE" id="PS00108">
    <property type="entry name" value="PROTEIN_KINASE_ST"/>
    <property type="match status" value="1"/>
</dbReference>
<keyword evidence="9" id="KW-1185">Reference proteome</keyword>
<evidence type="ECO:0000256" key="5">
    <source>
        <dbReference type="ARBA" id="ARBA00022840"/>
    </source>
</evidence>
<keyword evidence="5" id="KW-0067">ATP-binding</keyword>
<dbReference type="InterPro" id="IPR027417">
    <property type="entry name" value="P-loop_NTPase"/>
</dbReference>
<feature type="compositionally biased region" description="Low complexity" evidence="6">
    <location>
        <begin position="942"/>
        <end position="952"/>
    </location>
</feature>
<dbReference type="PROSITE" id="PS50011">
    <property type="entry name" value="PROTEIN_KINASE_DOM"/>
    <property type="match status" value="1"/>
</dbReference>
<dbReference type="InterPro" id="IPR008271">
    <property type="entry name" value="Ser/Thr_kinase_AS"/>
</dbReference>
<feature type="region of interest" description="Disordered" evidence="6">
    <location>
        <begin position="342"/>
        <end position="383"/>
    </location>
</feature>
<sequence>MPTNTVIPSPRRELDEALITLPGGTRRNKSSVPAYANAFKGVSRQGRRAETQQVPVHSGASQPLDIQYDMVPGVKLAWAGPASGTYSTTGFGSSPKKYTSQLVGRVSPHYAGTPALQQTMSTPAGNQDQLHLPEIANGNSHSAAHQQGSFRGSNYALPTFQSWTPGTSTPGTASHARRALPYVSTNTSSLAKPLTVQYHPVLRSPSLGPGPGSPYTQPVATASAVAAGPRGTPQRPATDQGSPAQQAAGGVGPGEATRLYPRTAYGGQPHRLPHTPPEVAAEVARLRHAQELDGVIYGIRNELIQAAAPRLDPPVKSKFLQLYEDPNRPLAKLNPKQLLGEVAPSSQHHRRHRPHAIATDKPEVSSDGRPPSPMASSSRSPMYERRLRPLPTDIQEDAAAAQSAADMGDRADNQEIDALPNVHLRPPELPGEAGMRSGHDQGIGAEAEEETESPDRSTPRSSLIDREDTTLTMADFRALSDGGLSVALATAGEGTVGTEGVEQLGAAAEDVAPADGQAAGPQEYGQQQDGSVPPPVILAPSDEAAGASLQGAPEAGVPDQQLDEVLEQAQPRPPAAGPSTEVTAETCPEPAALEYMAGPLPSSDVGVTVQAGAPECAGEAEPESGDAAVPESTPKEDMDLLQDAGGTSSLDRVAGAPSAMPEVCKMDEDGAELGSGDAAKEPESQAAVQAPEIAVVPQGDGDEASPTVSGTGPTDAQEPEGAAAESRQEATADVADLEGAQAGAELNPSGSSECQPLESSETMAISASEATTAADAFVYSLPPGVTPEMARASAVCIQTHARGYQARRRMAVMRKEREAVKAQPEQVLQPEILPSPSTSLTKSEYELPQGVTPEMARAAIVRIQSHARGYFARRHVAELRRGREAGQAALATAVTAATTRKLEGYELKEGVSVEVAEAAAIRVQAHMRGHLARRRVRHMRAELSPSAEPASEPEQEASRGAATGEGPAEEDTTLREQGEAVSNRAGATEPAQPPVASEPEELTIDALKAALDEEQQDADAEAAAALSDAVAEEPAMLDMSDPAAVAAAAAKSAIRLLEDGSYGLDGVVDTTAAVDQTAAEASMARLAASSARTSAMFQGAGAEMRFSDDEASALELIDNLDGLLQGDDEAAAAAAAVAAAAAPADGEMVSISADGVSEPQALGTGGSGGGIAGAYGMVMKCKVRGTEPVQWVAIKEFKIDDNDPDAEDVKRTSLREVAVLEALQHPHVVGFVDKFMVGDRLFIVMEFLPCNLLELLEAQPGGMDRDAVRLIMFQLCSAIAFIHRKGMVYRDIKPENLLVDEHGTVKLCDFGFARYLPSGPSSHLTDYVATRWYRAPELLLGPPYRDALGKHVQYMYGPPVDMWAVGCLMGELLDGEPLFAGDSDLDQLYRVQQILGPMAPSHQYMFYANPHNTGIVFNIKQPMTLGARYRGKVSDVELSFMLGLLEMDPDKRLTGEQCLQHPYLVDLATAANAATTPSPSDSIVATSTNLSVDDGGSGGGDARFPAPLATGGDAGAGPQRGLSKLHANDNGHVVIVEGEVDDEEERGMAGGMAAVKSMSALAEVAAAVSEIEPLDEA</sequence>
<dbReference type="Proteomes" id="UP000001058">
    <property type="component" value="Unassembled WGS sequence"/>
</dbReference>
<keyword evidence="4" id="KW-0418">Kinase</keyword>
<dbReference type="Pfam" id="PF00069">
    <property type="entry name" value="Pkinase"/>
    <property type="match status" value="1"/>
</dbReference>
<feature type="domain" description="Protein kinase" evidence="7">
    <location>
        <begin position="1156"/>
        <end position="1464"/>
    </location>
</feature>
<dbReference type="RefSeq" id="XP_002951746.1">
    <property type="nucleotide sequence ID" value="XM_002951700.1"/>
</dbReference>
<evidence type="ECO:0000256" key="6">
    <source>
        <dbReference type="SAM" id="MobiDB-lite"/>
    </source>
</evidence>
<dbReference type="EMBL" id="GL378346">
    <property type="protein sequence ID" value="EFJ47197.1"/>
    <property type="molecule type" value="Genomic_DNA"/>
</dbReference>
<evidence type="ECO:0000259" key="7">
    <source>
        <dbReference type="PROSITE" id="PS50011"/>
    </source>
</evidence>
<dbReference type="Pfam" id="PF00612">
    <property type="entry name" value="IQ"/>
    <property type="match status" value="3"/>
</dbReference>
<feature type="region of interest" description="Disordered" evidence="6">
    <location>
        <begin position="512"/>
        <end position="764"/>
    </location>
</feature>
<dbReference type="Gene3D" id="1.20.5.190">
    <property type="match status" value="2"/>
</dbReference>
<feature type="compositionally biased region" description="Polar residues" evidence="6">
    <location>
        <begin position="1477"/>
        <end position="1491"/>
    </location>
</feature>
<gene>
    <name evidence="8" type="ORF">VOLCADRAFT_120976</name>
</gene>
<feature type="compositionally biased region" description="Basic and acidic residues" evidence="6">
    <location>
        <begin position="453"/>
        <end position="468"/>
    </location>
</feature>
<dbReference type="STRING" id="3068.D8TZ15"/>
<dbReference type="Gene3D" id="3.30.200.20">
    <property type="entry name" value="Phosphorylase Kinase, domain 1"/>
    <property type="match status" value="1"/>
</dbReference>
<dbReference type="eggNOG" id="KOG0593">
    <property type="taxonomic scope" value="Eukaryota"/>
</dbReference>
<feature type="region of interest" description="Disordered" evidence="6">
    <location>
        <begin position="225"/>
        <end position="253"/>
    </location>
</feature>
<evidence type="ECO:0000256" key="1">
    <source>
        <dbReference type="ARBA" id="ARBA00022527"/>
    </source>
</evidence>
<dbReference type="SMART" id="SM00220">
    <property type="entry name" value="S_TKc"/>
    <property type="match status" value="1"/>
</dbReference>
<dbReference type="KEGG" id="vcn:VOLCADRAFT_120976"/>
<dbReference type="InterPro" id="IPR011009">
    <property type="entry name" value="Kinase-like_dom_sf"/>
</dbReference>
<feature type="region of interest" description="Disordered" evidence="6">
    <location>
        <begin position="418"/>
        <end position="468"/>
    </location>
</feature>
<evidence type="ECO:0000256" key="2">
    <source>
        <dbReference type="ARBA" id="ARBA00022679"/>
    </source>
</evidence>
<evidence type="ECO:0000313" key="8">
    <source>
        <dbReference type="EMBL" id="EFJ47197.1"/>
    </source>
</evidence>
<protein>
    <recommendedName>
        <fullName evidence="7">Protein kinase domain-containing protein</fullName>
    </recommendedName>
</protein>
<dbReference type="PANTHER" id="PTHR24055">
    <property type="entry name" value="MITOGEN-ACTIVATED PROTEIN KINASE"/>
    <property type="match status" value="1"/>
</dbReference>
<keyword evidence="1" id="KW-0723">Serine/threonine-protein kinase</keyword>
<dbReference type="InterPro" id="IPR000048">
    <property type="entry name" value="IQ_motif_EF-hand-BS"/>
</dbReference>
<feature type="region of interest" description="Disordered" evidence="6">
    <location>
        <begin position="1475"/>
        <end position="1521"/>
    </location>
</feature>
<dbReference type="SUPFAM" id="SSF52540">
    <property type="entry name" value="P-loop containing nucleoside triphosphate hydrolases"/>
    <property type="match status" value="1"/>
</dbReference>
<dbReference type="InterPro" id="IPR000719">
    <property type="entry name" value="Prot_kinase_dom"/>
</dbReference>
<accession>D8TZ15</accession>
<dbReference type="GO" id="GO:0004674">
    <property type="term" value="F:protein serine/threonine kinase activity"/>
    <property type="evidence" value="ECO:0007669"/>
    <property type="project" value="UniProtKB-KW"/>
</dbReference>
<dbReference type="PROSITE" id="PS50096">
    <property type="entry name" value="IQ"/>
    <property type="match status" value="3"/>
</dbReference>
<feature type="compositionally biased region" description="Polar residues" evidence="6">
    <location>
        <begin position="115"/>
        <end position="129"/>
    </location>
</feature>
<dbReference type="GO" id="GO:0005524">
    <property type="term" value="F:ATP binding"/>
    <property type="evidence" value="ECO:0007669"/>
    <property type="project" value="UniProtKB-KW"/>
</dbReference>
<dbReference type="CDD" id="cd23767">
    <property type="entry name" value="IQCD"/>
    <property type="match status" value="1"/>
</dbReference>
<keyword evidence="2" id="KW-0808">Transferase</keyword>
<feature type="compositionally biased region" description="Polar residues" evidence="6">
    <location>
        <begin position="748"/>
        <end position="764"/>
    </location>
</feature>
<dbReference type="OrthoDB" id="548217at2759"/>
<dbReference type="SMART" id="SM00015">
    <property type="entry name" value="IQ"/>
    <property type="match status" value="3"/>
</dbReference>
<name>D8TZ15_VOLCA</name>
<evidence type="ECO:0000313" key="9">
    <source>
        <dbReference type="Proteomes" id="UP000001058"/>
    </source>
</evidence>
<dbReference type="Gene3D" id="1.10.510.10">
    <property type="entry name" value="Transferase(Phosphotransferase) domain 1"/>
    <property type="match status" value="1"/>
</dbReference>
<dbReference type="FunFam" id="1.10.510.10:FF:000624">
    <property type="entry name" value="Mitogen-activated protein kinase"/>
    <property type="match status" value="1"/>
</dbReference>
<organism evidence="9">
    <name type="scientific">Volvox carteri f. nagariensis</name>
    <dbReference type="NCBI Taxonomy" id="3068"/>
    <lineage>
        <taxon>Eukaryota</taxon>
        <taxon>Viridiplantae</taxon>
        <taxon>Chlorophyta</taxon>
        <taxon>core chlorophytes</taxon>
        <taxon>Chlorophyceae</taxon>
        <taxon>CS clade</taxon>
        <taxon>Chlamydomonadales</taxon>
        <taxon>Volvocaceae</taxon>
        <taxon>Volvox</taxon>
    </lineage>
</organism>
<feature type="region of interest" description="Disordered" evidence="6">
    <location>
        <begin position="113"/>
        <end position="132"/>
    </location>
</feature>
<reference evidence="8 9" key="1">
    <citation type="journal article" date="2010" name="Science">
        <title>Genomic analysis of organismal complexity in the multicellular green alga Volvox carteri.</title>
        <authorList>
            <person name="Prochnik S.E."/>
            <person name="Umen J."/>
            <person name="Nedelcu A.M."/>
            <person name="Hallmann A."/>
            <person name="Miller S.M."/>
            <person name="Nishii I."/>
            <person name="Ferris P."/>
            <person name="Kuo A."/>
            <person name="Mitros T."/>
            <person name="Fritz-Laylin L.K."/>
            <person name="Hellsten U."/>
            <person name="Chapman J."/>
            <person name="Simakov O."/>
            <person name="Rensing S.A."/>
            <person name="Terry A."/>
            <person name="Pangilinan J."/>
            <person name="Kapitonov V."/>
            <person name="Jurka J."/>
            <person name="Salamov A."/>
            <person name="Shapiro H."/>
            <person name="Schmutz J."/>
            <person name="Grimwood J."/>
            <person name="Lindquist E."/>
            <person name="Lucas S."/>
            <person name="Grigoriev I.V."/>
            <person name="Schmitt R."/>
            <person name="Kirk D."/>
            <person name="Rokhsar D.S."/>
        </authorList>
    </citation>
    <scope>NUCLEOTIDE SEQUENCE [LARGE SCALE GENOMIC DNA]</scope>
    <source>
        <strain evidence="9">f. Nagariensis / Eve</strain>
    </source>
</reference>
<dbReference type="CDD" id="cd07833">
    <property type="entry name" value="STKc_CDKL"/>
    <property type="match status" value="1"/>
</dbReference>
<dbReference type="GeneID" id="9615735"/>
<dbReference type="SUPFAM" id="SSF56112">
    <property type="entry name" value="Protein kinase-like (PK-like)"/>
    <property type="match status" value="1"/>
</dbReference>
<evidence type="ECO:0000256" key="4">
    <source>
        <dbReference type="ARBA" id="ARBA00022777"/>
    </source>
</evidence>
<keyword evidence="3" id="KW-0547">Nucleotide-binding</keyword>